<evidence type="ECO:0000256" key="9">
    <source>
        <dbReference type="ARBA" id="ARBA00022840"/>
    </source>
</evidence>
<dbReference type="PANTHER" id="PTHR42878">
    <property type="entry name" value="TWO-COMPONENT HISTIDINE KINASE"/>
    <property type="match status" value="1"/>
</dbReference>
<dbReference type="Gene3D" id="3.30.565.10">
    <property type="entry name" value="Histidine kinase-like ATPase, C-terminal domain"/>
    <property type="match status" value="1"/>
</dbReference>
<keyword evidence="7" id="KW-0547">Nucleotide-binding</keyword>
<evidence type="ECO:0000259" key="15">
    <source>
        <dbReference type="PROSITE" id="PS50109"/>
    </source>
</evidence>
<feature type="compositionally biased region" description="Basic and acidic residues" evidence="13">
    <location>
        <begin position="1"/>
        <end position="24"/>
    </location>
</feature>
<dbReference type="PRINTS" id="PR00344">
    <property type="entry name" value="BCTRLSENSOR"/>
</dbReference>
<dbReference type="SMART" id="SM00304">
    <property type="entry name" value="HAMP"/>
    <property type="match status" value="2"/>
</dbReference>
<dbReference type="AlphaFoldDB" id="A0A1G6LY78"/>
<dbReference type="PROSITE" id="PS50109">
    <property type="entry name" value="HIS_KIN"/>
    <property type="match status" value="1"/>
</dbReference>
<evidence type="ECO:0000259" key="16">
    <source>
        <dbReference type="PROSITE" id="PS50885"/>
    </source>
</evidence>
<evidence type="ECO:0000256" key="10">
    <source>
        <dbReference type="ARBA" id="ARBA00022989"/>
    </source>
</evidence>
<keyword evidence="8 17" id="KW-0418">Kinase</keyword>
<comment type="catalytic activity">
    <reaction evidence="1">
        <text>ATP + protein L-histidine = ADP + protein N-phospho-L-histidine.</text>
        <dbReference type="EC" id="2.7.13.3"/>
    </reaction>
</comment>
<dbReference type="CDD" id="cd00082">
    <property type="entry name" value="HisKA"/>
    <property type="match status" value="1"/>
</dbReference>
<dbReference type="EC" id="2.7.13.3" evidence="3"/>
<dbReference type="PROSITE" id="PS50885">
    <property type="entry name" value="HAMP"/>
    <property type="match status" value="1"/>
</dbReference>
<evidence type="ECO:0000256" key="12">
    <source>
        <dbReference type="ARBA" id="ARBA00039401"/>
    </source>
</evidence>
<dbReference type="InterPro" id="IPR036097">
    <property type="entry name" value="HisK_dim/P_sf"/>
</dbReference>
<keyword evidence="9" id="KW-0067">ATP-binding</keyword>
<dbReference type="GO" id="GO:0005524">
    <property type="term" value="F:ATP binding"/>
    <property type="evidence" value="ECO:0007669"/>
    <property type="project" value="UniProtKB-KW"/>
</dbReference>
<dbReference type="SMART" id="SM00388">
    <property type="entry name" value="HisKA"/>
    <property type="match status" value="1"/>
</dbReference>
<dbReference type="PANTHER" id="PTHR42878:SF7">
    <property type="entry name" value="SENSOR HISTIDINE KINASE GLRK"/>
    <property type="match status" value="1"/>
</dbReference>
<dbReference type="GO" id="GO:0005886">
    <property type="term" value="C:plasma membrane"/>
    <property type="evidence" value="ECO:0007669"/>
    <property type="project" value="UniProtKB-SubCell"/>
</dbReference>
<dbReference type="SUPFAM" id="SSF55874">
    <property type="entry name" value="ATPase domain of HSP90 chaperone/DNA topoisomerase II/histidine kinase"/>
    <property type="match status" value="1"/>
</dbReference>
<dbReference type="InterPro" id="IPR003661">
    <property type="entry name" value="HisK_dim/P_dom"/>
</dbReference>
<protein>
    <recommendedName>
        <fullName evidence="12">Sensor-like histidine kinase SenX3</fullName>
        <ecNumber evidence="3">2.7.13.3</ecNumber>
    </recommendedName>
</protein>
<dbReference type="InterPro" id="IPR004358">
    <property type="entry name" value="Sig_transdc_His_kin-like_C"/>
</dbReference>
<accession>A0A1G6LY78</accession>
<keyword evidence="11" id="KW-0902">Two-component regulatory system</keyword>
<evidence type="ECO:0000256" key="13">
    <source>
        <dbReference type="SAM" id="MobiDB-lite"/>
    </source>
</evidence>
<feature type="region of interest" description="Disordered" evidence="13">
    <location>
        <begin position="1"/>
        <end position="26"/>
    </location>
</feature>
<feature type="transmembrane region" description="Helical" evidence="14">
    <location>
        <begin position="203"/>
        <end position="222"/>
    </location>
</feature>
<keyword evidence="18" id="KW-1185">Reference proteome</keyword>
<dbReference type="InterPro" id="IPR050351">
    <property type="entry name" value="BphY/WalK/GraS-like"/>
</dbReference>
<dbReference type="InterPro" id="IPR003594">
    <property type="entry name" value="HATPase_dom"/>
</dbReference>
<evidence type="ECO:0000313" key="18">
    <source>
        <dbReference type="Proteomes" id="UP000198528"/>
    </source>
</evidence>
<evidence type="ECO:0000256" key="11">
    <source>
        <dbReference type="ARBA" id="ARBA00023012"/>
    </source>
</evidence>
<sequence>MADIDATRSYDEREDAGEKSDSTKAEYSTLRRATRVANPTTSFTSRMAFFFALTAVMTAAILSIVLAVVWERQFQGYTRQNMQRLAQQTADTLGTQYDKGGDRWTSSVIEYAKTSISAYPDISMQILDANDALVYDETAANRAASGKMSHDAKQNPVPSSANDIVSAEVTDSTGRKVGTVRLWAFGSEALITKSDAAFRQNSYTAILTAAAVAIFLASIIGYCTSRALTRPIKKITVTATQIRNGDLTARTGLKGTDEIGQLGETFDGMATELERDIKFEHRLTSDVAHELRTPLMAMQATVEAMQDGVLPADDEHLETVASEVRRLSRLVDAMLHLSRVENNEKFKIEKTDMVFVLKSLLTMQQQLFAECDLRLRFDDKTPNHELYADVNPDLIREAITNLMSNAMRYTPAGGWVVVSIGYEGRSYMQVSVRDTGIGIAKEDVPRVFSRFWRSDASRERVSGGLGVGLALTKEIVDKHNGSISVESELGKGTTFTLHIPLEHKAGGSSREE</sequence>
<evidence type="ECO:0000256" key="1">
    <source>
        <dbReference type="ARBA" id="ARBA00000085"/>
    </source>
</evidence>
<dbReference type="STRING" id="604330.SAMN04489857_1906"/>
<feature type="domain" description="Histidine kinase" evidence="15">
    <location>
        <begin position="286"/>
        <end position="503"/>
    </location>
</feature>
<feature type="transmembrane region" description="Helical" evidence="14">
    <location>
        <begin position="48"/>
        <end position="70"/>
    </location>
</feature>
<name>A0A1G6LY78_9ACTN</name>
<dbReference type="InterPro" id="IPR005467">
    <property type="entry name" value="His_kinase_dom"/>
</dbReference>
<evidence type="ECO:0000256" key="5">
    <source>
        <dbReference type="ARBA" id="ARBA00022679"/>
    </source>
</evidence>
<dbReference type="GO" id="GO:0030295">
    <property type="term" value="F:protein kinase activator activity"/>
    <property type="evidence" value="ECO:0007669"/>
    <property type="project" value="TreeGrafter"/>
</dbReference>
<organism evidence="17 18">
    <name type="scientific">Parafannyhessea umbonata</name>
    <dbReference type="NCBI Taxonomy" id="604330"/>
    <lineage>
        <taxon>Bacteria</taxon>
        <taxon>Bacillati</taxon>
        <taxon>Actinomycetota</taxon>
        <taxon>Coriobacteriia</taxon>
        <taxon>Coriobacteriales</taxon>
        <taxon>Atopobiaceae</taxon>
        <taxon>Parafannyhessea</taxon>
    </lineage>
</organism>
<keyword evidence="4" id="KW-0597">Phosphoprotein</keyword>
<keyword evidence="5" id="KW-0808">Transferase</keyword>
<dbReference type="Pfam" id="PF00672">
    <property type="entry name" value="HAMP"/>
    <property type="match status" value="1"/>
</dbReference>
<evidence type="ECO:0000256" key="7">
    <source>
        <dbReference type="ARBA" id="ARBA00022741"/>
    </source>
</evidence>
<evidence type="ECO:0000256" key="8">
    <source>
        <dbReference type="ARBA" id="ARBA00022777"/>
    </source>
</evidence>
<dbReference type="Pfam" id="PF00512">
    <property type="entry name" value="HisKA"/>
    <property type="match status" value="1"/>
</dbReference>
<dbReference type="SMART" id="SM00387">
    <property type="entry name" value="HATPase_c"/>
    <property type="match status" value="1"/>
</dbReference>
<dbReference type="FunFam" id="3.30.565.10:FF:000006">
    <property type="entry name" value="Sensor histidine kinase WalK"/>
    <property type="match status" value="1"/>
</dbReference>
<evidence type="ECO:0000256" key="2">
    <source>
        <dbReference type="ARBA" id="ARBA00004236"/>
    </source>
</evidence>
<dbReference type="Pfam" id="PF02518">
    <property type="entry name" value="HATPase_c"/>
    <property type="match status" value="1"/>
</dbReference>
<dbReference type="CDD" id="cd06225">
    <property type="entry name" value="HAMP"/>
    <property type="match status" value="1"/>
</dbReference>
<dbReference type="Proteomes" id="UP000198528">
    <property type="component" value="Unassembled WGS sequence"/>
</dbReference>
<feature type="domain" description="HAMP" evidence="16">
    <location>
        <begin position="226"/>
        <end position="278"/>
    </location>
</feature>
<dbReference type="InterPro" id="IPR003660">
    <property type="entry name" value="HAMP_dom"/>
</dbReference>
<dbReference type="GO" id="GO:0000156">
    <property type="term" value="F:phosphorelay response regulator activity"/>
    <property type="evidence" value="ECO:0007669"/>
    <property type="project" value="TreeGrafter"/>
</dbReference>
<reference evidence="18" key="1">
    <citation type="submission" date="2016-10" db="EMBL/GenBank/DDBJ databases">
        <authorList>
            <person name="Varghese N."/>
            <person name="Submissions S."/>
        </authorList>
    </citation>
    <scope>NUCLEOTIDE SEQUENCE [LARGE SCALE GENOMIC DNA]</scope>
    <source>
        <strain evidence="18">DSM 22619</strain>
    </source>
</reference>
<dbReference type="GO" id="GO:0007234">
    <property type="term" value="P:osmosensory signaling via phosphorelay pathway"/>
    <property type="evidence" value="ECO:0007669"/>
    <property type="project" value="TreeGrafter"/>
</dbReference>
<dbReference type="GO" id="GO:0000155">
    <property type="term" value="F:phosphorelay sensor kinase activity"/>
    <property type="evidence" value="ECO:0007669"/>
    <property type="project" value="InterPro"/>
</dbReference>
<evidence type="ECO:0000313" key="17">
    <source>
        <dbReference type="EMBL" id="SDC48169.1"/>
    </source>
</evidence>
<dbReference type="SUPFAM" id="SSF47384">
    <property type="entry name" value="Homodimeric domain of signal transducing histidine kinase"/>
    <property type="match status" value="1"/>
</dbReference>
<dbReference type="SUPFAM" id="SSF158472">
    <property type="entry name" value="HAMP domain-like"/>
    <property type="match status" value="1"/>
</dbReference>
<keyword evidence="14" id="KW-0472">Membrane</keyword>
<dbReference type="Gene3D" id="1.10.287.130">
    <property type="match status" value="1"/>
</dbReference>
<evidence type="ECO:0000256" key="6">
    <source>
        <dbReference type="ARBA" id="ARBA00022692"/>
    </source>
</evidence>
<evidence type="ECO:0000256" key="14">
    <source>
        <dbReference type="SAM" id="Phobius"/>
    </source>
</evidence>
<dbReference type="Gene3D" id="6.10.340.10">
    <property type="match status" value="1"/>
</dbReference>
<evidence type="ECO:0000256" key="4">
    <source>
        <dbReference type="ARBA" id="ARBA00022553"/>
    </source>
</evidence>
<evidence type="ECO:0000256" key="3">
    <source>
        <dbReference type="ARBA" id="ARBA00012438"/>
    </source>
</evidence>
<dbReference type="InterPro" id="IPR036890">
    <property type="entry name" value="HATPase_C_sf"/>
</dbReference>
<gene>
    <name evidence="17" type="ORF">SAMN04487824_11726</name>
</gene>
<keyword evidence="10 14" id="KW-1133">Transmembrane helix</keyword>
<comment type="subcellular location">
    <subcellularLocation>
        <location evidence="2">Cell membrane</location>
    </subcellularLocation>
</comment>
<dbReference type="EMBL" id="FMZL01000017">
    <property type="protein sequence ID" value="SDC48169.1"/>
    <property type="molecule type" value="Genomic_DNA"/>
</dbReference>
<proteinExistence type="predicted"/>
<keyword evidence="6 14" id="KW-0812">Transmembrane</keyword>